<keyword evidence="2" id="KW-1003">Cell membrane</keyword>
<feature type="transmembrane region" description="Helical" evidence="7">
    <location>
        <begin position="42"/>
        <end position="60"/>
    </location>
</feature>
<evidence type="ECO:0000313" key="8">
    <source>
        <dbReference type="EMBL" id="SHK08658.1"/>
    </source>
</evidence>
<dbReference type="InterPro" id="IPR051679">
    <property type="entry name" value="DASS-Related_Transporters"/>
</dbReference>
<evidence type="ECO:0000256" key="7">
    <source>
        <dbReference type="SAM" id="Phobius"/>
    </source>
</evidence>
<feature type="region of interest" description="Disordered" evidence="6">
    <location>
        <begin position="1"/>
        <end position="33"/>
    </location>
</feature>
<keyword evidence="9" id="KW-1185">Reference proteome</keyword>
<dbReference type="PANTHER" id="PTHR43652">
    <property type="entry name" value="BASIC AMINO ACID ANTIPORTER YFCC-RELATED"/>
    <property type="match status" value="1"/>
</dbReference>
<feature type="transmembrane region" description="Helical" evidence="7">
    <location>
        <begin position="200"/>
        <end position="222"/>
    </location>
</feature>
<feature type="transmembrane region" description="Helical" evidence="7">
    <location>
        <begin position="177"/>
        <end position="195"/>
    </location>
</feature>
<feature type="transmembrane region" description="Helical" evidence="7">
    <location>
        <begin position="477"/>
        <end position="501"/>
    </location>
</feature>
<dbReference type="RefSeq" id="WP_084063462.1">
    <property type="nucleotide sequence ID" value="NZ_FRAQ01000001.1"/>
</dbReference>
<feature type="compositionally biased region" description="Low complexity" evidence="6">
    <location>
        <begin position="7"/>
        <end position="31"/>
    </location>
</feature>
<reference evidence="9" key="1">
    <citation type="submission" date="2016-11" db="EMBL/GenBank/DDBJ databases">
        <authorList>
            <person name="Varghese N."/>
            <person name="Submissions S."/>
        </authorList>
    </citation>
    <scope>NUCLEOTIDE SEQUENCE [LARGE SCALE GENOMIC DNA]</scope>
    <source>
        <strain evidence="9">CGMCC 1.10835</strain>
    </source>
</reference>
<sequence length="502" mass="53491">MNDQKNSPENPSDNSSDDPLNSSSDNSSGNPEQDLATRFPTAYTILFLLIIFVAALTWIIPAGQYDRAMNEEVGREVAVPGTYQVVDPNPQGFMDIMLAPTAGFYDPDSYVANAIDVALFVLFLGGFLGVMNATGAIDTGIRSAMRHLKGHEIWMIPILMTLFAIGGTTYGMAEETLAFYAILIPVMMTAGYDAVTGVAIILIGAGVGVLGSTINPFATVIAANAADIPFTDGIVVRFILLIGGLLICAAYVMRYALRVKADPSRSVVAKQWDAHRRLFLGKAGEGFEDSTLNRTQIISLLIFAATFAVMIWGVSSQGWWMARMGALFFGSAIVIGLIARLGEKKLTGSFVDGARDLLGVALVVGLARGIVVIMDQGMIADTILHSAEGSLGGLPELAFINLMFWIEVGMSFFVPSSSGLAVLSMPILAPLADFANVGRDLVVTAYQSANGLVNLINPTFAVVVGGLAIGRVSYDRWIAFIWPLLLILTIFISVVISAAALL</sequence>
<feature type="transmembrane region" description="Helical" evidence="7">
    <location>
        <begin position="452"/>
        <end position="470"/>
    </location>
</feature>
<feature type="transmembrane region" description="Helical" evidence="7">
    <location>
        <begin position="320"/>
        <end position="342"/>
    </location>
</feature>
<evidence type="ECO:0000256" key="3">
    <source>
        <dbReference type="ARBA" id="ARBA00022692"/>
    </source>
</evidence>
<dbReference type="PANTHER" id="PTHR43652:SF6">
    <property type="entry name" value="ARGININE REPRESSOR"/>
    <property type="match status" value="1"/>
</dbReference>
<evidence type="ECO:0000313" key="9">
    <source>
        <dbReference type="Proteomes" id="UP000184497"/>
    </source>
</evidence>
<organism evidence="8 9">
    <name type="scientific">Marinobacter antarcticus</name>
    <dbReference type="NCBI Taxonomy" id="564117"/>
    <lineage>
        <taxon>Bacteria</taxon>
        <taxon>Pseudomonadati</taxon>
        <taxon>Pseudomonadota</taxon>
        <taxon>Gammaproteobacteria</taxon>
        <taxon>Pseudomonadales</taxon>
        <taxon>Marinobacteraceae</taxon>
        <taxon>Marinobacter</taxon>
    </lineage>
</organism>
<evidence type="ECO:0000256" key="1">
    <source>
        <dbReference type="ARBA" id="ARBA00004651"/>
    </source>
</evidence>
<feature type="transmembrane region" description="Helical" evidence="7">
    <location>
        <begin position="234"/>
        <end position="257"/>
    </location>
</feature>
<feature type="transmembrane region" description="Helical" evidence="7">
    <location>
        <begin position="110"/>
        <end position="132"/>
    </location>
</feature>
<dbReference type="Proteomes" id="UP000184497">
    <property type="component" value="Unassembled WGS sequence"/>
</dbReference>
<evidence type="ECO:0000256" key="5">
    <source>
        <dbReference type="ARBA" id="ARBA00023136"/>
    </source>
</evidence>
<dbReference type="GO" id="GO:0005886">
    <property type="term" value="C:plasma membrane"/>
    <property type="evidence" value="ECO:0007669"/>
    <property type="project" value="UniProtKB-SubCell"/>
</dbReference>
<comment type="subcellular location">
    <subcellularLocation>
        <location evidence="1">Cell membrane</location>
        <topology evidence="1">Multi-pass membrane protein</topology>
    </subcellularLocation>
</comment>
<dbReference type="InterPro" id="IPR018385">
    <property type="entry name" value="C4_dicarb_anaerob_car-like"/>
</dbReference>
<dbReference type="STRING" id="564117.SAMN05216369_0358"/>
<feature type="transmembrane region" description="Helical" evidence="7">
    <location>
        <begin position="297"/>
        <end position="314"/>
    </location>
</feature>
<evidence type="ECO:0000256" key="6">
    <source>
        <dbReference type="SAM" id="MobiDB-lite"/>
    </source>
</evidence>
<keyword evidence="5 7" id="KW-0472">Membrane</keyword>
<proteinExistence type="predicted"/>
<gene>
    <name evidence="8" type="ORF">SAMN05216369_0358</name>
</gene>
<keyword evidence="3 7" id="KW-0812">Transmembrane</keyword>
<evidence type="ECO:0000256" key="4">
    <source>
        <dbReference type="ARBA" id="ARBA00022989"/>
    </source>
</evidence>
<accession>A0A1M6PL84</accession>
<feature type="transmembrane region" description="Helical" evidence="7">
    <location>
        <begin position="412"/>
        <end position="432"/>
    </location>
</feature>
<name>A0A1M6PL84_9GAMM</name>
<feature type="transmembrane region" description="Helical" evidence="7">
    <location>
        <begin position="153"/>
        <end position="171"/>
    </location>
</feature>
<keyword evidence="4 7" id="KW-1133">Transmembrane helix</keyword>
<dbReference type="EMBL" id="FRAQ01000001">
    <property type="protein sequence ID" value="SHK08658.1"/>
    <property type="molecule type" value="Genomic_DNA"/>
</dbReference>
<dbReference type="OrthoDB" id="255482at2"/>
<feature type="transmembrane region" description="Helical" evidence="7">
    <location>
        <begin position="354"/>
        <end position="374"/>
    </location>
</feature>
<dbReference type="Pfam" id="PF03606">
    <property type="entry name" value="DcuC"/>
    <property type="match status" value="1"/>
</dbReference>
<evidence type="ECO:0000256" key="2">
    <source>
        <dbReference type="ARBA" id="ARBA00022475"/>
    </source>
</evidence>
<dbReference type="AlphaFoldDB" id="A0A1M6PL84"/>
<protein>
    <submittedName>
        <fullName evidence="8">Uncharacterized membrane protein YfcC, ion transporter superfamily</fullName>
    </submittedName>
</protein>